<evidence type="ECO:0000313" key="2">
    <source>
        <dbReference type="EMBL" id="MBD2753203.1"/>
    </source>
</evidence>
<proteinExistence type="predicted"/>
<feature type="compositionally biased region" description="Basic and acidic residues" evidence="1">
    <location>
        <begin position="173"/>
        <end position="184"/>
    </location>
</feature>
<name>A0A927GD15_9BACT</name>
<dbReference type="RefSeq" id="WP_191038833.1">
    <property type="nucleotide sequence ID" value="NZ_JACXAA010000003.1"/>
</dbReference>
<reference evidence="2" key="1">
    <citation type="submission" date="2020-09" db="EMBL/GenBank/DDBJ databases">
        <authorList>
            <person name="Kim M.K."/>
        </authorList>
    </citation>
    <scope>NUCLEOTIDE SEQUENCE</scope>
    <source>
        <strain evidence="2">BT704</strain>
    </source>
</reference>
<sequence>MENEANKSADVPALLQPPGPTATDRTLDLYARGADNASGLQKEVKDMDTERRVALEQERAAVSNQQFTWCTLQKSQASGQEYEGLMNGVTIIAKQDALEIDKTIGQYVAQAATVKTSFTTLIQSLQNLKTALTDVETTAYQVSELLENSSTTAADDEQKWLNKYITNFSDRVREIGGDTGEKNPKQRRPPRQGLADLTNDLADDAFEVSVKVIGISESANVPSLTDLSKMLVTDVTALEADVSKNVAFAQSQKQETQGILAQMLAKQRLARAETFRKEHQYTALQKTLGFVQDPDCPDDGQLSTYTREQLERIQHAVEESFQ</sequence>
<accession>A0A927GD15</accession>
<dbReference type="EMBL" id="JACXAA010000003">
    <property type="protein sequence ID" value="MBD2753203.1"/>
    <property type="molecule type" value="Genomic_DNA"/>
</dbReference>
<keyword evidence="3" id="KW-1185">Reference proteome</keyword>
<gene>
    <name evidence="2" type="ORF">IC230_09915</name>
</gene>
<feature type="region of interest" description="Disordered" evidence="1">
    <location>
        <begin position="173"/>
        <end position="192"/>
    </location>
</feature>
<dbReference type="AlphaFoldDB" id="A0A927GD15"/>
<comment type="caution">
    <text evidence="2">The sequence shown here is derived from an EMBL/GenBank/DDBJ whole genome shotgun (WGS) entry which is preliminary data.</text>
</comment>
<organism evidence="2 3">
    <name type="scientific">Spirosoma validum</name>
    <dbReference type="NCBI Taxonomy" id="2771355"/>
    <lineage>
        <taxon>Bacteria</taxon>
        <taxon>Pseudomonadati</taxon>
        <taxon>Bacteroidota</taxon>
        <taxon>Cytophagia</taxon>
        <taxon>Cytophagales</taxon>
        <taxon>Cytophagaceae</taxon>
        <taxon>Spirosoma</taxon>
    </lineage>
</organism>
<feature type="region of interest" description="Disordered" evidence="1">
    <location>
        <begin position="1"/>
        <end position="23"/>
    </location>
</feature>
<protein>
    <submittedName>
        <fullName evidence="2">Uncharacterized protein</fullName>
    </submittedName>
</protein>
<dbReference type="Proteomes" id="UP000653797">
    <property type="component" value="Unassembled WGS sequence"/>
</dbReference>
<evidence type="ECO:0000256" key="1">
    <source>
        <dbReference type="SAM" id="MobiDB-lite"/>
    </source>
</evidence>
<evidence type="ECO:0000313" key="3">
    <source>
        <dbReference type="Proteomes" id="UP000653797"/>
    </source>
</evidence>